<evidence type="ECO:0000313" key="2">
    <source>
        <dbReference type="Proteomes" id="UP000005408"/>
    </source>
</evidence>
<protein>
    <submittedName>
        <fullName evidence="1">Uncharacterized protein</fullName>
    </submittedName>
</protein>
<sequence length="348" mass="40210">MYRVQKDGTGHVYVQYKKLSTEEQWHPQSDERQLEIFKLDDVGCQMTPPGIPNQVHPHMAEEDIQTLMRSLDKDVKLAQFTDECTNWWKEFLASEILGSNEETWPTLNRTTEVDPMSTLSEKELDLIEKYTEKRSQFKEVFTKQGTDRRKYKKNDMVVVKISKTKVNIGEVRSVNGEDLELNIFKRNKGCFTSTDHINYQVDSGEKKECVTIGLGDATDAIKGTFYDTSKLKTLSGDSTVIVMNYIFKNEGEPAVVITKNTKVLKTGTMEVPQDILEKGKRIANTPPVVTRPIKAVKTPPIKLLVSVKDECLVLRKSFERQESKQLKLDQQTRQREIRRRRFNNNWLQ</sequence>
<keyword evidence="2" id="KW-1185">Reference proteome</keyword>
<dbReference type="AlphaFoldDB" id="A0A8W8MMI6"/>
<proteinExistence type="predicted"/>
<name>A0A8W8MMI6_MAGGI</name>
<accession>A0A8W8MMI6</accession>
<dbReference type="EnsemblMetazoa" id="G33134.1">
    <property type="protein sequence ID" value="G33134.1:cds"/>
    <property type="gene ID" value="G33134"/>
</dbReference>
<organism evidence="1 2">
    <name type="scientific">Magallana gigas</name>
    <name type="common">Pacific oyster</name>
    <name type="synonym">Crassostrea gigas</name>
    <dbReference type="NCBI Taxonomy" id="29159"/>
    <lineage>
        <taxon>Eukaryota</taxon>
        <taxon>Metazoa</taxon>
        <taxon>Spiralia</taxon>
        <taxon>Lophotrochozoa</taxon>
        <taxon>Mollusca</taxon>
        <taxon>Bivalvia</taxon>
        <taxon>Autobranchia</taxon>
        <taxon>Pteriomorphia</taxon>
        <taxon>Ostreida</taxon>
        <taxon>Ostreoidea</taxon>
        <taxon>Ostreidae</taxon>
        <taxon>Magallana</taxon>
    </lineage>
</organism>
<evidence type="ECO:0000313" key="1">
    <source>
        <dbReference type="EnsemblMetazoa" id="G33134.1:cds"/>
    </source>
</evidence>
<reference evidence="1" key="1">
    <citation type="submission" date="2022-08" db="UniProtKB">
        <authorList>
            <consortium name="EnsemblMetazoa"/>
        </authorList>
    </citation>
    <scope>IDENTIFICATION</scope>
    <source>
        <strain evidence="1">05x7-T-G4-1.051#20</strain>
    </source>
</reference>
<dbReference type="Proteomes" id="UP000005408">
    <property type="component" value="Unassembled WGS sequence"/>
</dbReference>